<organism evidence="2 3">
    <name type="scientific">Cryptotermes secundus</name>
    <dbReference type="NCBI Taxonomy" id="105785"/>
    <lineage>
        <taxon>Eukaryota</taxon>
        <taxon>Metazoa</taxon>
        <taxon>Ecdysozoa</taxon>
        <taxon>Arthropoda</taxon>
        <taxon>Hexapoda</taxon>
        <taxon>Insecta</taxon>
        <taxon>Pterygota</taxon>
        <taxon>Neoptera</taxon>
        <taxon>Polyneoptera</taxon>
        <taxon>Dictyoptera</taxon>
        <taxon>Blattodea</taxon>
        <taxon>Blattoidea</taxon>
        <taxon>Termitoidae</taxon>
        <taxon>Kalotermitidae</taxon>
        <taxon>Cryptotermitinae</taxon>
        <taxon>Cryptotermes</taxon>
    </lineage>
</organism>
<comment type="caution">
    <text evidence="2">The sequence shown here is derived from an EMBL/GenBank/DDBJ whole genome shotgun (WGS) entry which is preliminary data.</text>
</comment>
<accession>A0A2J7RQ28</accession>
<name>A0A2J7RQ28_9NEOP</name>
<keyword evidence="3" id="KW-1185">Reference proteome</keyword>
<protein>
    <submittedName>
        <fullName evidence="2">Uncharacterized protein</fullName>
    </submittedName>
</protein>
<gene>
    <name evidence="2" type="ORF">B7P43_G11836</name>
</gene>
<proteinExistence type="predicted"/>
<dbReference type="EMBL" id="NEVH01001351">
    <property type="protein sequence ID" value="PNF42934.1"/>
    <property type="molecule type" value="Genomic_DNA"/>
</dbReference>
<dbReference type="AlphaFoldDB" id="A0A2J7RQ28"/>
<evidence type="ECO:0000313" key="2">
    <source>
        <dbReference type="EMBL" id="PNF42934.1"/>
    </source>
</evidence>
<reference evidence="2 3" key="1">
    <citation type="submission" date="2017-12" db="EMBL/GenBank/DDBJ databases">
        <title>Hemimetabolous genomes reveal molecular basis of termite eusociality.</title>
        <authorList>
            <person name="Harrison M.C."/>
            <person name="Jongepier E."/>
            <person name="Robertson H.M."/>
            <person name="Arning N."/>
            <person name="Bitard-Feildel T."/>
            <person name="Chao H."/>
            <person name="Childers C.P."/>
            <person name="Dinh H."/>
            <person name="Doddapaneni H."/>
            <person name="Dugan S."/>
            <person name="Gowin J."/>
            <person name="Greiner C."/>
            <person name="Han Y."/>
            <person name="Hu H."/>
            <person name="Hughes D.S.T."/>
            <person name="Huylmans A.-K."/>
            <person name="Kemena C."/>
            <person name="Kremer L.P.M."/>
            <person name="Lee S.L."/>
            <person name="Lopez-Ezquerra A."/>
            <person name="Mallet L."/>
            <person name="Monroy-Kuhn J.M."/>
            <person name="Moser A."/>
            <person name="Murali S.C."/>
            <person name="Muzny D.M."/>
            <person name="Otani S."/>
            <person name="Piulachs M.-D."/>
            <person name="Poelchau M."/>
            <person name="Qu J."/>
            <person name="Schaub F."/>
            <person name="Wada-Katsumata A."/>
            <person name="Worley K.C."/>
            <person name="Xie Q."/>
            <person name="Ylla G."/>
            <person name="Poulsen M."/>
            <person name="Gibbs R.A."/>
            <person name="Schal C."/>
            <person name="Richards S."/>
            <person name="Belles X."/>
            <person name="Korb J."/>
            <person name="Bornberg-Bauer E."/>
        </authorList>
    </citation>
    <scope>NUCLEOTIDE SEQUENCE [LARGE SCALE GENOMIC DNA]</scope>
    <source>
        <tissue evidence="2">Whole body</tissue>
    </source>
</reference>
<feature type="compositionally biased region" description="Acidic residues" evidence="1">
    <location>
        <begin position="8"/>
        <end position="17"/>
    </location>
</feature>
<sequence length="253" mass="28552">MSIKVEDVSDTEEEEDPVPLKVSRIKSEHELQNCMTLQDMQGSCSESSPASHDADQIARIKVEDVSDIEEEEEDPMSLKYSGIKTEHVNCMDLEKDVSFSSREACPVYSYDANNFVSIKVEEVSGIDEEQEDPLLLTSPQRRASKRERPRVMAVNAEHAEVLKAAKTLFCKRHRTLCRWLSPSTTKRQLNRRVSDAWATLPEIEKNIYISEVLGRFGTQGCAAMMNPRLDELKGPVNWSSGAREGSQNIIFQG</sequence>
<feature type="region of interest" description="Disordered" evidence="1">
    <location>
        <begin position="1"/>
        <end position="20"/>
    </location>
</feature>
<dbReference type="OrthoDB" id="6354171at2759"/>
<evidence type="ECO:0000256" key="1">
    <source>
        <dbReference type="SAM" id="MobiDB-lite"/>
    </source>
</evidence>
<dbReference type="Proteomes" id="UP000235965">
    <property type="component" value="Unassembled WGS sequence"/>
</dbReference>
<evidence type="ECO:0000313" key="3">
    <source>
        <dbReference type="Proteomes" id="UP000235965"/>
    </source>
</evidence>